<dbReference type="GO" id="GO:0005829">
    <property type="term" value="C:cytosol"/>
    <property type="evidence" value="ECO:0007669"/>
    <property type="project" value="TreeGrafter"/>
</dbReference>
<dbReference type="InterPro" id="IPR035068">
    <property type="entry name" value="TldD/PmbA_N"/>
</dbReference>
<accession>A0A7V3ZVE5</accession>
<evidence type="ECO:0000313" key="4">
    <source>
        <dbReference type="EMBL" id="HGK63655.1"/>
    </source>
</evidence>
<feature type="domain" description="Metalloprotease TldD/E C-terminal" evidence="3">
    <location>
        <begin position="214"/>
        <end position="432"/>
    </location>
</feature>
<dbReference type="InterPro" id="IPR045569">
    <property type="entry name" value="Metalloprtase-TldD/E_C"/>
</dbReference>
<dbReference type="SUPFAM" id="SSF111283">
    <property type="entry name" value="Putative modulator of DNA gyrase, PmbA/TldD"/>
    <property type="match status" value="1"/>
</dbReference>
<dbReference type="AlphaFoldDB" id="A0A7V3ZVE5"/>
<sequence length="436" mass="49178">MVWEDLKELLKNKGVAYDIFYEEAIKEIFQFRADEPYSCEKKERRGVGLRVIKDGRIGFSATSDFNKLRQLVDTAITLSFYGEKVPLKLPNEKDLPEVKTIANKTSLIKSEKLFSLGEELIALIKEKEPEIKIDLSIEKENYYGRLLNSEGFDAFYEKLTLELSFEGLLVLEEGLVWLYDFYNLSENPELDLKKVAEDFSLLAKLAKKKAKITTGEYSVILLPLPAAHFFSLLFVGANGKQLEKKATPLINKEGQKIAPDFLNVIDDGTYPFGFNTSPFDGDGIKRQKTKVIENGVFCNFLFDLTTAEKLGRRSTGNGERSYESLPRVQATNICVLPASDYSLLKMIKSVKEGILIFSMLGAGQSNVFAGEFNWVINLGFKIENGEIIGKIKDCMFAGNFYEYLNKILLVGGEVKDLGNYFLPPILLEKCKIVAKN</sequence>
<feature type="domain" description="Metalloprotease TldD/E N-terminal" evidence="2">
    <location>
        <begin position="17"/>
        <end position="77"/>
    </location>
</feature>
<evidence type="ECO:0000256" key="1">
    <source>
        <dbReference type="ARBA" id="ARBA00005836"/>
    </source>
</evidence>
<dbReference type="PANTHER" id="PTHR43421:SF1">
    <property type="entry name" value="METALLOPROTEASE PMBA"/>
    <property type="match status" value="1"/>
</dbReference>
<reference evidence="4" key="1">
    <citation type="journal article" date="2020" name="mSystems">
        <title>Genome- and Community-Level Interaction Insights into Carbon Utilization and Element Cycling Functions of Hydrothermarchaeota in Hydrothermal Sediment.</title>
        <authorList>
            <person name="Zhou Z."/>
            <person name="Liu Y."/>
            <person name="Xu W."/>
            <person name="Pan J."/>
            <person name="Luo Z.H."/>
            <person name="Li M."/>
        </authorList>
    </citation>
    <scope>NUCLEOTIDE SEQUENCE [LARGE SCALE GENOMIC DNA]</scope>
    <source>
        <strain evidence="4">SpSt-697</strain>
    </source>
</reference>
<comment type="caution">
    <text evidence="4">The sequence shown here is derived from an EMBL/GenBank/DDBJ whole genome shotgun (WGS) entry which is preliminary data.</text>
</comment>
<organism evidence="4">
    <name type="scientific">candidate division WOR-3 bacterium</name>
    <dbReference type="NCBI Taxonomy" id="2052148"/>
    <lineage>
        <taxon>Bacteria</taxon>
        <taxon>Bacteria division WOR-3</taxon>
    </lineage>
</organism>
<evidence type="ECO:0000259" key="2">
    <source>
        <dbReference type="Pfam" id="PF01523"/>
    </source>
</evidence>
<dbReference type="GO" id="GO:0008237">
    <property type="term" value="F:metallopeptidase activity"/>
    <property type="evidence" value="ECO:0007669"/>
    <property type="project" value="InterPro"/>
</dbReference>
<gene>
    <name evidence="4" type="ORF">ENU74_03580</name>
</gene>
<dbReference type="EMBL" id="DTDR01000092">
    <property type="protein sequence ID" value="HGK63655.1"/>
    <property type="molecule type" value="Genomic_DNA"/>
</dbReference>
<dbReference type="Gene3D" id="3.30.2290.10">
    <property type="entry name" value="PmbA/TldD superfamily"/>
    <property type="match status" value="1"/>
</dbReference>
<dbReference type="Pfam" id="PF01523">
    <property type="entry name" value="PmbA_TldD_1st"/>
    <property type="match status" value="1"/>
</dbReference>
<dbReference type="InterPro" id="IPR036059">
    <property type="entry name" value="TldD/PmbA_sf"/>
</dbReference>
<comment type="similarity">
    <text evidence="1">Belongs to the peptidase U62 family.</text>
</comment>
<protein>
    <submittedName>
        <fullName evidence="4">TldD/PmbA family protein</fullName>
    </submittedName>
</protein>
<dbReference type="Pfam" id="PF19289">
    <property type="entry name" value="PmbA_TldD_3rd"/>
    <property type="match status" value="1"/>
</dbReference>
<dbReference type="InterPro" id="IPR047657">
    <property type="entry name" value="PmbA"/>
</dbReference>
<dbReference type="PANTHER" id="PTHR43421">
    <property type="entry name" value="METALLOPROTEASE PMBA"/>
    <property type="match status" value="1"/>
</dbReference>
<evidence type="ECO:0000259" key="3">
    <source>
        <dbReference type="Pfam" id="PF19289"/>
    </source>
</evidence>
<dbReference type="InterPro" id="IPR002510">
    <property type="entry name" value="Metalloprtase-TldD/E_N"/>
</dbReference>
<proteinExistence type="inferred from homology"/>
<name>A0A7V3ZVE5_UNCW3</name>
<dbReference type="GO" id="GO:0006508">
    <property type="term" value="P:proteolysis"/>
    <property type="evidence" value="ECO:0007669"/>
    <property type="project" value="InterPro"/>
</dbReference>